<protein>
    <submittedName>
        <fullName evidence="1">Uncharacterized protein</fullName>
    </submittedName>
</protein>
<comment type="caution">
    <text evidence="1">The sequence shown here is derived from an EMBL/GenBank/DDBJ whole genome shotgun (WGS) entry which is preliminary data.</text>
</comment>
<dbReference type="RefSeq" id="XP_007734460.1">
    <property type="nucleotide sequence ID" value="XM_007736270.1"/>
</dbReference>
<reference evidence="1 2" key="1">
    <citation type="submission" date="2013-03" db="EMBL/GenBank/DDBJ databases">
        <title>The Genome Sequence of Capronia epimyces CBS 606.96.</title>
        <authorList>
            <consortium name="The Broad Institute Genomics Platform"/>
            <person name="Cuomo C."/>
            <person name="de Hoog S."/>
            <person name="Gorbushina A."/>
            <person name="Walker B."/>
            <person name="Young S.K."/>
            <person name="Zeng Q."/>
            <person name="Gargeya S."/>
            <person name="Fitzgerald M."/>
            <person name="Haas B."/>
            <person name="Abouelleil A."/>
            <person name="Allen A.W."/>
            <person name="Alvarado L."/>
            <person name="Arachchi H.M."/>
            <person name="Berlin A.M."/>
            <person name="Chapman S.B."/>
            <person name="Gainer-Dewar J."/>
            <person name="Goldberg J."/>
            <person name="Griggs A."/>
            <person name="Gujja S."/>
            <person name="Hansen M."/>
            <person name="Howarth C."/>
            <person name="Imamovic A."/>
            <person name="Ireland A."/>
            <person name="Larimer J."/>
            <person name="McCowan C."/>
            <person name="Murphy C."/>
            <person name="Pearson M."/>
            <person name="Poon T.W."/>
            <person name="Priest M."/>
            <person name="Roberts A."/>
            <person name="Saif S."/>
            <person name="Shea T."/>
            <person name="Sisk P."/>
            <person name="Sykes S."/>
            <person name="Wortman J."/>
            <person name="Nusbaum C."/>
            <person name="Birren B."/>
        </authorList>
    </citation>
    <scope>NUCLEOTIDE SEQUENCE [LARGE SCALE GENOMIC DNA]</scope>
    <source>
        <strain evidence="1 2">CBS 606.96</strain>
    </source>
</reference>
<dbReference type="OrthoDB" id="428260at2759"/>
<dbReference type="GeneID" id="19170260"/>
<proteinExistence type="predicted"/>
<name>W9XPA3_9EURO</name>
<sequence length="84" mass="9787">MMRTQKHQAEPLGHECGRNYLGQVIRLPRSAQRLQNEYAALEIIRANTTIPVSKILEFSENENEKGIYKPEWSVYTAQLLIWSK</sequence>
<evidence type="ECO:0000313" key="2">
    <source>
        <dbReference type="Proteomes" id="UP000019478"/>
    </source>
</evidence>
<dbReference type="EMBL" id="AMGY01000005">
    <property type="protein sequence ID" value="EXJ82337.1"/>
    <property type="molecule type" value="Genomic_DNA"/>
</dbReference>
<organism evidence="1 2">
    <name type="scientific">Capronia epimyces CBS 606.96</name>
    <dbReference type="NCBI Taxonomy" id="1182542"/>
    <lineage>
        <taxon>Eukaryota</taxon>
        <taxon>Fungi</taxon>
        <taxon>Dikarya</taxon>
        <taxon>Ascomycota</taxon>
        <taxon>Pezizomycotina</taxon>
        <taxon>Eurotiomycetes</taxon>
        <taxon>Chaetothyriomycetidae</taxon>
        <taxon>Chaetothyriales</taxon>
        <taxon>Herpotrichiellaceae</taxon>
        <taxon>Capronia</taxon>
    </lineage>
</organism>
<dbReference type="Proteomes" id="UP000019478">
    <property type="component" value="Unassembled WGS sequence"/>
</dbReference>
<gene>
    <name evidence="1" type="ORF">A1O3_06150</name>
</gene>
<keyword evidence="2" id="KW-1185">Reference proteome</keyword>
<accession>W9XPA3</accession>
<dbReference type="AlphaFoldDB" id="W9XPA3"/>
<evidence type="ECO:0000313" key="1">
    <source>
        <dbReference type="EMBL" id="EXJ82337.1"/>
    </source>
</evidence>
<dbReference type="HOGENOM" id="CLU_2527232_0_0_1"/>